<dbReference type="Pfam" id="PF13646">
    <property type="entry name" value="HEAT_2"/>
    <property type="match status" value="1"/>
</dbReference>
<dbReference type="EC" id="1.14.99.29" evidence="4"/>
<keyword evidence="4" id="KW-0560">Oxidoreductase</keyword>
<dbReference type="eggNOG" id="COG1413">
    <property type="taxonomic scope" value="Bacteria"/>
</dbReference>
<sequence length="138" mass="15026">MIQQISAIGSSGNFGSTNILTGYLQHSNPQVRYAVASTLGKLTASGRLSREVQQSIPLLTRLSQDIDPSVRQEAIIALGKIPSHQVIPILQKALRDPQISVAQSASIALNKFKVYRVQPKSQPKSLMLRKPNISSNPK</sequence>
<keyword evidence="1" id="KW-0042">Antenna complex</keyword>
<evidence type="ECO:0000256" key="3">
    <source>
        <dbReference type="ARBA" id="ARBA00022738"/>
    </source>
</evidence>
<reference evidence="4 5" key="1">
    <citation type="journal article" date="2014" name="Appl. Environ. Microbiol.">
        <title>Elucidation of insertion elements encoded on plasmids and in vitro construction of shuttle vectors from the toxic cyanobacterium Planktothrix.</title>
        <authorList>
            <person name="Christiansen G."/>
            <person name="Goesmann A."/>
            <person name="Kurmayer R."/>
        </authorList>
    </citation>
    <scope>NUCLEOTIDE SEQUENCE [LARGE SCALE GENOMIC DNA]</scope>
    <source>
        <strain evidence="4 5">NIVA-CYA 126/8</strain>
    </source>
</reference>
<evidence type="ECO:0000313" key="5">
    <source>
        <dbReference type="Proteomes" id="UP000027395"/>
    </source>
</evidence>
<dbReference type="STRING" id="388467.A19Y_3178"/>
<dbReference type="Gene3D" id="1.25.10.10">
    <property type="entry name" value="Leucine-rich Repeat Variant"/>
    <property type="match status" value="1"/>
</dbReference>
<dbReference type="PANTHER" id="PTHR12697:SF5">
    <property type="entry name" value="DEOXYHYPUSINE HYDROXYLASE"/>
    <property type="match status" value="1"/>
</dbReference>
<keyword evidence="2" id="KW-0677">Repeat</keyword>
<evidence type="ECO:0000256" key="1">
    <source>
        <dbReference type="ARBA" id="ARBA00022549"/>
    </source>
</evidence>
<evidence type="ECO:0000256" key="2">
    <source>
        <dbReference type="ARBA" id="ARBA00022737"/>
    </source>
</evidence>
<dbReference type="PATRIC" id="fig|388467.6.peg.3124"/>
<dbReference type="RefSeq" id="WP_042155261.1">
    <property type="nucleotide sequence ID" value="NZ_CM002803.1"/>
</dbReference>
<dbReference type="Pfam" id="PF02985">
    <property type="entry name" value="HEAT"/>
    <property type="match status" value="1"/>
</dbReference>
<gene>
    <name evidence="4" type="ORF">A19Y_3178</name>
</gene>
<organism evidence="4 5">
    <name type="scientific">Planktothrix agardhii (strain NIVA-CYA 126/8)</name>
    <dbReference type="NCBI Taxonomy" id="388467"/>
    <lineage>
        <taxon>Bacteria</taxon>
        <taxon>Bacillati</taxon>
        <taxon>Cyanobacteriota</taxon>
        <taxon>Cyanophyceae</taxon>
        <taxon>Oscillatoriophycideae</taxon>
        <taxon>Oscillatoriales</taxon>
        <taxon>Microcoleaceae</taxon>
        <taxon>Planktothrix</taxon>
    </lineage>
</organism>
<accession>A0A073CI57</accession>
<name>A0A073CI57_PLAA1</name>
<dbReference type="GO" id="GO:0019135">
    <property type="term" value="F:deoxyhypusine monooxygenase activity"/>
    <property type="evidence" value="ECO:0007669"/>
    <property type="project" value="UniProtKB-EC"/>
</dbReference>
<keyword evidence="5" id="KW-1185">Reference proteome</keyword>
<dbReference type="InterPro" id="IPR004155">
    <property type="entry name" value="PBS_lyase_HEAT"/>
</dbReference>
<proteinExistence type="predicted"/>
<dbReference type="InterPro" id="IPR016024">
    <property type="entry name" value="ARM-type_fold"/>
</dbReference>
<evidence type="ECO:0000313" key="4">
    <source>
        <dbReference type="EMBL" id="KEI67994.1"/>
    </source>
</evidence>
<dbReference type="GO" id="GO:0030089">
    <property type="term" value="C:phycobilisome"/>
    <property type="evidence" value="ECO:0007669"/>
    <property type="project" value="UniProtKB-KW"/>
</dbReference>
<dbReference type="EMBL" id="CM002803">
    <property type="protein sequence ID" value="KEI67994.1"/>
    <property type="molecule type" value="Genomic_DNA"/>
</dbReference>
<keyword evidence="3" id="KW-0605">Phycobilisome</keyword>
<dbReference type="InterPro" id="IPR000357">
    <property type="entry name" value="HEAT"/>
</dbReference>
<dbReference type="SUPFAM" id="SSF48371">
    <property type="entry name" value="ARM repeat"/>
    <property type="match status" value="1"/>
</dbReference>
<dbReference type="HOGENOM" id="CLU_1853359_0_0_3"/>
<dbReference type="AlphaFoldDB" id="A0A073CI57"/>
<dbReference type="InterPro" id="IPR011989">
    <property type="entry name" value="ARM-like"/>
</dbReference>
<dbReference type="Proteomes" id="UP000027395">
    <property type="component" value="Chromosome"/>
</dbReference>
<dbReference type="SMART" id="SM00567">
    <property type="entry name" value="EZ_HEAT"/>
    <property type="match status" value="2"/>
</dbReference>
<dbReference type="PANTHER" id="PTHR12697">
    <property type="entry name" value="PBS LYASE HEAT-LIKE PROTEIN"/>
    <property type="match status" value="1"/>
</dbReference>
<protein>
    <submittedName>
        <fullName evidence="4">Deoxyhypusine hydroxylase</fullName>
        <ecNumber evidence="4">1.14.99.29</ecNumber>
    </submittedName>
</protein>